<dbReference type="SUPFAM" id="SSF56784">
    <property type="entry name" value="HAD-like"/>
    <property type="match status" value="1"/>
</dbReference>
<dbReference type="InterPro" id="IPR036412">
    <property type="entry name" value="HAD-like_sf"/>
</dbReference>
<dbReference type="PANTHER" id="PTHR43611:SF3">
    <property type="entry name" value="FLAVIN MONONUCLEOTIDE HYDROLASE 1, CHLOROPLATIC"/>
    <property type="match status" value="1"/>
</dbReference>
<dbReference type="GO" id="GO:0016787">
    <property type="term" value="F:hydrolase activity"/>
    <property type="evidence" value="ECO:0007669"/>
    <property type="project" value="UniProtKB-KW"/>
</dbReference>
<comment type="caution">
    <text evidence="1">The sequence shown here is derived from an EMBL/GenBank/DDBJ whole genome shotgun (WGS) entry which is preliminary data.</text>
</comment>
<dbReference type="Proteomes" id="UP001523216">
    <property type="component" value="Unassembled WGS sequence"/>
</dbReference>
<proteinExistence type="predicted"/>
<dbReference type="InterPro" id="IPR023214">
    <property type="entry name" value="HAD_sf"/>
</dbReference>
<accession>A0ABT0XYI0</accession>
<dbReference type="Gene3D" id="3.40.50.1000">
    <property type="entry name" value="HAD superfamily/HAD-like"/>
    <property type="match status" value="1"/>
</dbReference>
<dbReference type="PANTHER" id="PTHR43611">
    <property type="entry name" value="ALPHA-D-GLUCOSE 1-PHOSPHATE PHOSPHATASE"/>
    <property type="match status" value="1"/>
</dbReference>
<name>A0ABT0XYI0_9ACTN</name>
<evidence type="ECO:0000313" key="1">
    <source>
        <dbReference type="EMBL" id="MCM4078847.1"/>
    </source>
</evidence>
<gene>
    <name evidence="1" type="ORF">LXN57_14845</name>
</gene>
<keyword evidence="2" id="KW-1185">Reference proteome</keyword>
<evidence type="ECO:0000313" key="2">
    <source>
        <dbReference type="Proteomes" id="UP001523216"/>
    </source>
</evidence>
<reference evidence="1 2" key="1">
    <citation type="submission" date="2022-06" db="EMBL/GenBank/DDBJ databases">
        <title>Actinoplanes abujensis sp. nov., isolated from Nigerian arid soil.</title>
        <authorList>
            <person name="Ding P."/>
        </authorList>
    </citation>
    <scope>NUCLEOTIDE SEQUENCE [LARGE SCALE GENOMIC DNA]</scope>
    <source>
        <strain evidence="2">TRM88002</strain>
    </source>
</reference>
<organism evidence="1 2">
    <name type="scientific">Paractinoplanes hotanensis</name>
    <dbReference type="NCBI Taxonomy" id="2906497"/>
    <lineage>
        <taxon>Bacteria</taxon>
        <taxon>Bacillati</taxon>
        <taxon>Actinomycetota</taxon>
        <taxon>Actinomycetes</taxon>
        <taxon>Micromonosporales</taxon>
        <taxon>Micromonosporaceae</taxon>
        <taxon>Paractinoplanes</taxon>
    </lineage>
</organism>
<dbReference type="InterPro" id="IPR006439">
    <property type="entry name" value="HAD-SF_hydro_IA"/>
</dbReference>
<sequence length="223" mass="24277">MPIRGVMFDAGGVLTRPVGGRWNPRYDFETIVIMHHPGVRHDLFPYAIRAGQAFLDATPSTANRTDYHRTILSALGIDLPSPSLLQQLEAPAAGPVIELYPDVRRTLSRLRRAGLRMSVVSDNWAGLEATFDGLGIGRYFEGFAISELLGCRKPDPRMYAEGSRLLSLAPDACLFIDDDPALVVAARELGYHGVTLDRSASHSSDGVIRSLDELLPPPSSLPG</sequence>
<dbReference type="NCBIfam" id="TIGR01509">
    <property type="entry name" value="HAD-SF-IA-v3"/>
    <property type="match status" value="1"/>
</dbReference>
<protein>
    <submittedName>
        <fullName evidence="1">HAD-IA family hydrolase</fullName>
    </submittedName>
</protein>
<dbReference type="EMBL" id="JAMQOL010000017">
    <property type="protein sequence ID" value="MCM4078847.1"/>
    <property type="molecule type" value="Genomic_DNA"/>
</dbReference>
<keyword evidence="1" id="KW-0378">Hydrolase</keyword>
<dbReference type="Pfam" id="PF00702">
    <property type="entry name" value="Hydrolase"/>
    <property type="match status" value="1"/>
</dbReference>
<dbReference type="PRINTS" id="PR00413">
    <property type="entry name" value="HADHALOGNASE"/>
</dbReference>
<dbReference type="RefSeq" id="WP_251798736.1">
    <property type="nucleotide sequence ID" value="NZ_JAMQOL010000017.1"/>
</dbReference>